<evidence type="ECO:0000313" key="2">
    <source>
        <dbReference type="Proteomes" id="UP001595886"/>
    </source>
</evidence>
<dbReference type="EMBL" id="JBHSHD010000003">
    <property type="protein sequence ID" value="MFC4819169.1"/>
    <property type="molecule type" value="Genomic_DNA"/>
</dbReference>
<dbReference type="NCBIfam" id="TIGR04256">
    <property type="entry name" value="GxxExxY"/>
    <property type="match status" value="1"/>
</dbReference>
<protein>
    <submittedName>
        <fullName evidence="1">GxxExxY protein</fullName>
    </submittedName>
</protein>
<evidence type="ECO:0000313" key="1">
    <source>
        <dbReference type="EMBL" id="MFC4819169.1"/>
    </source>
</evidence>
<dbReference type="Pfam" id="PF13366">
    <property type="entry name" value="PDDEXK_3"/>
    <property type="match status" value="1"/>
</dbReference>
<dbReference type="RefSeq" id="WP_380018918.1">
    <property type="nucleotide sequence ID" value="NZ_JBHSHD010000003.1"/>
</dbReference>
<reference evidence="2" key="1">
    <citation type="journal article" date="2019" name="Int. J. Syst. Evol. Microbiol.">
        <title>The Global Catalogue of Microorganisms (GCM) 10K type strain sequencing project: providing services to taxonomists for standard genome sequencing and annotation.</title>
        <authorList>
            <consortium name="The Broad Institute Genomics Platform"/>
            <consortium name="The Broad Institute Genome Sequencing Center for Infectious Disease"/>
            <person name="Wu L."/>
            <person name="Ma J."/>
        </authorList>
    </citation>
    <scope>NUCLEOTIDE SEQUENCE [LARGE SCALE GENOMIC DNA]</scope>
    <source>
        <strain evidence="2">CCUG 30340</strain>
    </source>
</reference>
<dbReference type="Proteomes" id="UP001595886">
    <property type="component" value="Unassembled WGS sequence"/>
</dbReference>
<organism evidence="1 2">
    <name type="scientific">Dokdonella ginsengisoli</name>
    <dbReference type="NCBI Taxonomy" id="363846"/>
    <lineage>
        <taxon>Bacteria</taxon>
        <taxon>Pseudomonadati</taxon>
        <taxon>Pseudomonadota</taxon>
        <taxon>Gammaproteobacteria</taxon>
        <taxon>Lysobacterales</taxon>
        <taxon>Rhodanobacteraceae</taxon>
        <taxon>Dokdonella</taxon>
    </lineage>
</organism>
<name>A0ABV9QUB2_9GAMM</name>
<comment type="caution">
    <text evidence="1">The sequence shown here is derived from an EMBL/GenBank/DDBJ whole genome shotgun (WGS) entry which is preliminary data.</text>
</comment>
<accession>A0ABV9QUB2</accession>
<keyword evidence="2" id="KW-1185">Reference proteome</keyword>
<gene>
    <name evidence="1" type="ORF">ACFO6Q_02465</name>
</gene>
<proteinExistence type="predicted"/>
<sequence length="125" mass="14290">MGIEFDDLSNRVIGCALEVHRQLGPGLLESVYQRCLAYELVSSGIQVEVERPMRVRYKEIDIDCGFRVDMLIERELIVELKAVDTLLPIHESQLLTYLKLSGRKIGLLMNFNSGMLKKGIRRLVL</sequence>
<dbReference type="InterPro" id="IPR026350">
    <property type="entry name" value="GxxExxY"/>
</dbReference>